<organism evidence="19 20">
    <name type="scientific">Raphidocelis subcapitata</name>
    <dbReference type="NCBI Taxonomy" id="307507"/>
    <lineage>
        <taxon>Eukaryota</taxon>
        <taxon>Viridiplantae</taxon>
        <taxon>Chlorophyta</taxon>
        <taxon>core chlorophytes</taxon>
        <taxon>Chlorophyceae</taxon>
        <taxon>CS clade</taxon>
        <taxon>Sphaeropleales</taxon>
        <taxon>Selenastraceae</taxon>
        <taxon>Raphidocelis</taxon>
    </lineage>
</organism>
<dbReference type="GO" id="GO:0020037">
    <property type="term" value="F:heme binding"/>
    <property type="evidence" value="ECO:0007669"/>
    <property type="project" value="InterPro"/>
</dbReference>
<keyword evidence="9" id="KW-0285">Flavoprotein</keyword>
<comment type="cofactor">
    <cofactor evidence="3">
        <name>FAD</name>
        <dbReference type="ChEBI" id="CHEBI:57692"/>
    </cofactor>
</comment>
<dbReference type="AlphaFoldDB" id="A0A2V0NKK5"/>
<comment type="subunit">
    <text evidence="6">Homodimer.</text>
</comment>
<evidence type="ECO:0000256" key="13">
    <source>
        <dbReference type="ARBA" id="ARBA00023004"/>
    </source>
</evidence>
<evidence type="ECO:0000256" key="12">
    <source>
        <dbReference type="ARBA" id="ARBA00023002"/>
    </source>
</evidence>
<evidence type="ECO:0000256" key="2">
    <source>
        <dbReference type="ARBA" id="ARBA00001971"/>
    </source>
</evidence>
<dbReference type="PROSITE" id="PS00559">
    <property type="entry name" value="MOLYBDOPTERIN_EUK"/>
    <property type="match status" value="1"/>
</dbReference>
<dbReference type="FunCoup" id="A0A2V0NKK5">
    <property type="interactions" value="141"/>
</dbReference>
<dbReference type="FunFam" id="2.40.30.10:FF:000021">
    <property type="entry name" value="NADH-cytochrome b5 reductase"/>
    <property type="match status" value="1"/>
</dbReference>
<dbReference type="PRINTS" id="PR00407">
    <property type="entry name" value="EUMOPTERIN"/>
</dbReference>
<keyword evidence="14" id="KW-0534">Nitrate assimilation</keyword>
<dbReference type="InterPro" id="IPR036374">
    <property type="entry name" value="OxRdtase_Mopterin-bd_sf"/>
</dbReference>
<evidence type="ECO:0000256" key="16">
    <source>
        <dbReference type="SAM" id="MobiDB-lite"/>
    </source>
</evidence>
<dbReference type="PROSITE" id="PS51384">
    <property type="entry name" value="FAD_FR"/>
    <property type="match status" value="1"/>
</dbReference>
<feature type="domain" description="Cytochrome b5 heme-binding" evidence="17">
    <location>
        <begin position="482"/>
        <end position="557"/>
    </location>
</feature>
<dbReference type="SMART" id="SM01117">
    <property type="entry name" value="Cyt-b5"/>
    <property type="match status" value="1"/>
</dbReference>
<accession>A0A2V0NKK5</accession>
<gene>
    <name evidence="19" type="ORF">Rsub_00560</name>
</gene>
<evidence type="ECO:0000256" key="8">
    <source>
        <dbReference type="ARBA" id="ARBA00022617"/>
    </source>
</evidence>
<reference evidence="19 20" key="1">
    <citation type="journal article" date="2018" name="Sci. Rep.">
        <title>Raphidocelis subcapitata (=Pseudokirchneriella subcapitata) provides an insight into genome evolution and environmental adaptations in the Sphaeropleales.</title>
        <authorList>
            <person name="Suzuki S."/>
            <person name="Yamaguchi H."/>
            <person name="Nakajima N."/>
            <person name="Kawachi M."/>
        </authorList>
    </citation>
    <scope>NUCLEOTIDE SEQUENCE [LARGE SCALE GENOMIC DNA]</scope>
    <source>
        <strain evidence="19 20">NIES-35</strain>
    </source>
</reference>
<dbReference type="STRING" id="307507.A0A2V0NKK5"/>
<dbReference type="InterPro" id="IPR008333">
    <property type="entry name" value="Cbr1-like_FAD-bd_dom"/>
</dbReference>
<dbReference type="CDD" id="cd06183">
    <property type="entry name" value="cyt_b5_reduct_like"/>
    <property type="match status" value="1"/>
</dbReference>
<dbReference type="PROSITE" id="PS00191">
    <property type="entry name" value="CYTOCHROME_B5_1"/>
    <property type="match status" value="1"/>
</dbReference>
<dbReference type="InterPro" id="IPR017927">
    <property type="entry name" value="FAD-bd_FR_type"/>
</dbReference>
<dbReference type="InterPro" id="IPR008335">
    <property type="entry name" value="Mopterin_OxRdtase_euk"/>
</dbReference>
<dbReference type="PANTHER" id="PTHR19372:SF7">
    <property type="entry name" value="SULFITE OXIDASE, MITOCHONDRIAL"/>
    <property type="match status" value="1"/>
</dbReference>
<dbReference type="GO" id="GO:0008482">
    <property type="term" value="F:sulfite oxidase activity"/>
    <property type="evidence" value="ECO:0007669"/>
    <property type="project" value="TreeGrafter"/>
</dbReference>
<evidence type="ECO:0000256" key="4">
    <source>
        <dbReference type="ARBA" id="ARBA00003838"/>
    </source>
</evidence>
<evidence type="ECO:0000256" key="14">
    <source>
        <dbReference type="ARBA" id="ARBA00023063"/>
    </source>
</evidence>
<evidence type="ECO:0000259" key="18">
    <source>
        <dbReference type="PROSITE" id="PS51384"/>
    </source>
</evidence>
<dbReference type="GO" id="GO:0042128">
    <property type="term" value="P:nitrate assimilation"/>
    <property type="evidence" value="ECO:0007669"/>
    <property type="project" value="UniProtKB-KW"/>
</dbReference>
<dbReference type="EMBL" id="BDRX01000002">
    <property type="protein sequence ID" value="GBF87848.1"/>
    <property type="molecule type" value="Genomic_DNA"/>
</dbReference>
<dbReference type="InterPro" id="IPR005066">
    <property type="entry name" value="MoCF_OxRdtse_dimer"/>
</dbReference>
<comment type="similarity">
    <text evidence="5">Belongs to the nitrate reductase family.</text>
</comment>
<evidence type="ECO:0000313" key="19">
    <source>
        <dbReference type="EMBL" id="GBF87848.1"/>
    </source>
</evidence>
<dbReference type="Pfam" id="PF03404">
    <property type="entry name" value="Mo-co_dimer"/>
    <property type="match status" value="1"/>
</dbReference>
<evidence type="ECO:0000256" key="6">
    <source>
        <dbReference type="ARBA" id="ARBA00011738"/>
    </source>
</evidence>
<dbReference type="Pfam" id="PF00173">
    <property type="entry name" value="Cyt-b5"/>
    <property type="match status" value="1"/>
</dbReference>
<evidence type="ECO:0000313" key="20">
    <source>
        <dbReference type="Proteomes" id="UP000247498"/>
    </source>
</evidence>
<dbReference type="InterPro" id="IPR000572">
    <property type="entry name" value="OxRdtase_Mopterin-bd_dom"/>
</dbReference>
<dbReference type="Proteomes" id="UP000247498">
    <property type="component" value="Unassembled WGS sequence"/>
</dbReference>
<feature type="domain" description="FAD-binding FR-type" evidence="18">
    <location>
        <begin position="621"/>
        <end position="733"/>
    </location>
</feature>
<dbReference type="Pfam" id="PF00174">
    <property type="entry name" value="Oxidored_molyb"/>
    <property type="match status" value="1"/>
</dbReference>
<dbReference type="PRINTS" id="PR00363">
    <property type="entry name" value="CYTOCHROMEB5"/>
</dbReference>
<evidence type="ECO:0000256" key="11">
    <source>
        <dbReference type="ARBA" id="ARBA00022827"/>
    </source>
</evidence>
<keyword evidence="20" id="KW-1185">Reference proteome</keyword>
<comment type="cofactor">
    <cofactor evidence="2">
        <name>heme</name>
        <dbReference type="ChEBI" id="CHEBI:30413"/>
    </cofactor>
</comment>
<evidence type="ECO:0000256" key="3">
    <source>
        <dbReference type="ARBA" id="ARBA00001974"/>
    </source>
</evidence>
<comment type="cofactor">
    <cofactor evidence="1">
        <name>Mo-molybdopterin</name>
        <dbReference type="ChEBI" id="CHEBI:71302"/>
    </cofactor>
</comment>
<keyword evidence="10" id="KW-0479">Metal-binding</keyword>
<dbReference type="InterPro" id="IPR014756">
    <property type="entry name" value="Ig_E-set"/>
</dbReference>
<keyword evidence="13" id="KW-0408">Iron</keyword>
<protein>
    <recommendedName>
        <fullName evidence="15">Nitrate reductase [NADH]</fullName>
    </recommendedName>
</protein>
<dbReference type="GO" id="GO:0030151">
    <property type="term" value="F:molybdenum ion binding"/>
    <property type="evidence" value="ECO:0007669"/>
    <property type="project" value="InterPro"/>
</dbReference>
<evidence type="ECO:0000256" key="9">
    <source>
        <dbReference type="ARBA" id="ARBA00022630"/>
    </source>
</evidence>
<dbReference type="Gene3D" id="2.60.40.650">
    <property type="match status" value="1"/>
</dbReference>
<dbReference type="Pfam" id="PF00970">
    <property type="entry name" value="FAD_binding_6"/>
    <property type="match status" value="1"/>
</dbReference>
<dbReference type="SUPFAM" id="SSF56524">
    <property type="entry name" value="Oxidoreductase molybdopterin-binding domain"/>
    <property type="match status" value="1"/>
</dbReference>
<comment type="function">
    <text evidence="4">Nitrate reductase is a key enzyme involved in the first step of nitrate assimilation in plants, fungi and bacteria.</text>
</comment>
<dbReference type="InterPro" id="IPR001199">
    <property type="entry name" value="Cyt_B5-like_heme/steroid-bd"/>
</dbReference>
<evidence type="ECO:0000259" key="17">
    <source>
        <dbReference type="PROSITE" id="PS50255"/>
    </source>
</evidence>
<dbReference type="SUPFAM" id="SSF55856">
    <property type="entry name" value="Cytochrome b5-like heme/steroid binding domain"/>
    <property type="match status" value="1"/>
</dbReference>
<evidence type="ECO:0000256" key="1">
    <source>
        <dbReference type="ARBA" id="ARBA00001924"/>
    </source>
</evidence>
<dbReference type="InterPro" id="IPR017938">
    <property type="entry name" value="Riboflavin_synthase-like_b-brl"/>
</dbReference>
<name>A0A2V0NKK5_9CHLO</name>
<evidence type="ECO:0000256" key="10">
    <source>
        <dbReference type="ARBA" id="ARBA00022723"/>
    </source>
</evidence>
<dbReference type="InterPro" id="IPR036400">
    <property type="entry name" value="Cyt_B5-like_heme/steroid_sf"/>
</dbReference>
<comment type="caution">
    <text evidence="19">The sequence shown here is derived from an EMBL/GenBank/DDBJ whole genome shotgun (WGS) entry which is preliminary data.</text>
</comment>
<dbReference type="PROSITE" id="PS50255">
    <property type="entry name" value="CYTOCHROME_B5_2"/>
    <property type="match status" value="1"/>
</dbReference>
<sequence length="785" mass="85106">MTVGAVESIASTLGRAPPEPALLPGCKDWALHVPAAAVDAKDADTPDSWVPRDPRIVRLTGRHPLNCEPRMEDLMGCGFITPPSIHYVRNHGAVPKLEWGTHRIELGGLVERPLTISMDDLVSMPSVTLPVTLVCAGNRRKEENMLKKSIGFNWGPCAVSTSHWTGVRLGDLLRRAGVAPGARYVSFRGPTGELPKGEDGSYGTSLRLPYALDDSNDVLIAYKQNGRWLTPDHGFPVRMLIPGFIGGRMVKWLSEITLTEEESSNHYHYMDNRVLPPHVDEELAKKEGWWYRPDFIINELNINSAVARPWQDEVLPLASDTPYTMAGYAYSGGGRKVIRVEVSLDDGETWLPADIKCYETPNAYGKYWCWVHWTLQTSTFQFTRCKEVLLRAWDSSMNGQPATMTWNLMGMMNNCYYRIKVHTQVDEKGNLGLRFQHPAPVPPGDLGHVGWREEENLARQGAAPPAAVAARPAATAAAGGGPRLISMEEVELHASEESAWFVHEGKVYDATPFLADHPGGAESILISAGMDATDEFNGIHSSKAKAMLADYYIGELASAEQVAAAAASSSSNGAPANGHAATNGHANGAAPANGAAATNGAAPANSAAAEAGGELVALNPRKKLAVPLIERRELSHNTRLFRFGLPSPEHRFGLPTGKHVFLYAPIGGENVMRAYTPTSRDEDLGYFDLVIKVYRANEHPNFPAGGKMSQHLDSLAVGDTVEVKGPVGHFVYEGRGTFSLNGKKGEPPVCLLVCVCGCVWVCVGEFTSLGGRYERCSAVCPGTKN</sequence>
<dbReference type="GO" id="GO:0043546">
    <property type="term" value="F:molybdopterin cofactor binding"/>
    <property type="evidence" value="ECO:0007669"/>
    <property type="project" value="InterPro"/>
</dbReference>
<dbReference type="InParanoid" id="A0A2V0NKK5"/>
<keyword evidence="8" id="KW-0349">Heme</keyword>
<keyword evidence="12" id="KW-0560">Oxidoreductase</keyword>
<dbReference type="FunFam" id="3.90.420.10:FF:000003">
    <property type="entry name" value="Nitrate reductase"/>
    <property type="match status" value="1"/>
</dbReference>
<dbReference type="OrthoDB" id="432685at2759"/>
<dbReference type="GO" id="GO:0006790">
    <property type="term" value="P:sulfur compound metabolic process"/>
    <property type="evidence" value="ECO:0007669"/>
    <property type="project" value="TreeGrafter"/>
</dbReference>
<evidence type="ECO:0000256" key="15">
    <source>
        <dbReference type="ARBA" id="ARBA00073662"/>
    </source>
</evidence>
<evidence type="ECO:0000256" key="7">
    <source>
        <dbReference type="ARBA" id="ARBA00022505"/>
    </source>
</evidence>
<dbReference type="GO" id="GO:0008940">
    <property type="term" value="F:nitrate reductase activity"/>
    <property type="evidence" value="ECO:0007669"/>
    <property type="project" value="UniProtKB-ARBA"/>
</dbReference>
<keyword evidence="7" id="KW-0500">Molybdenum</keyword>
<dbReference type="Gene3D" id="3.90.420.10">
    <property type="entry name" value="Oxidoreductase, molybdopterin-binding domain"/>
    <property type="match status" value="1"/>
</dbReference>
<dbReference type="InterPro" id="IPR022407">
    <property type="entry name" value="OxRdtase_Mopterin_BS"/>
</dbReference>
<keyword evidence="11" id="KW-0274">FAD</keyword>
<evidence type="ECO:0000256" key="5">
    <source>
        <dbReference type="ARBA" id="ARBA00006253"/>
    </source>
</evidence>
<dbReference type="PRINTS" id="PR00406">
    <property type="entry name" value="CYTB5RDTASE"/>
</dbReference>
<dbReference type="PANTHER" id="PTHR19372">
    <property type="entry name" value="SULFITE REDUCTASE"/>
    <property type="match status" value="1"/>
</dbReference>
<dbReference type="Gene3D" id="2.40.30.10">
    <property type="entry name" value="Translation factors"/>
    <property type="match status" value="1"/>
</dbReference>
<dbReference type="Gene3D" id="3.10.120.10">
    <property type="entry name" value="Cytochrome b5-like heme/steroid binding domain"/>
    <property type="match status" value="1"/>
</dbReference>
<proteinExistence type="inferred from homology"/>
<dbReference type="FunFam" id="3.10.120.10:FF:000007">
    <property type="entry name" value="Sulfite oxidase, mitochondrial"/>
    <property type="match status" value="1"/>
</dbReference>
<dbReference type="SUPFAM" id="SSF63380">
    <property type="entry name" value="Riboflavin synthase domain-like"/>
    <property type="match status" value="1"/>
</dbReference>
<dbReference type="InterPro" id="IPR018506">
    <property type="entry name" value="Cyt_B5_heme-BS"/>
</dbReference>
<dbReference type="SUPFAM" id="SSF81296">
    <property type="entry name" value="E set domains"/>
    <property type="match status" value="1"/>
</dbReference>
<feature type="region of interest" description="Disordered" evidence="16">
    <location>
        <begin position="569"/>
        <end position="600"/>
    </location>
</feature>